<feature type="compositionally biased region" description="Polar residues" evidence="8">
    <location>
        <begin position="512"/>
        <end position="525"/>
    </location>
</feature>
<accession>A0ABP1DNX4</accession>
<dbReference type="InterPro" id="IPR001138">
    <property type="entry name" value="Zn2Cys6_DnaBD"/>
</dbReference>
<dbReference type="InterPro" id="IPR051615">
    <property type="entry name" value="Transcr_Regulatory_Elem"/>
</dbReference>
<evidence type="ECO:0000256" key="6">
    <source>
        <dbReference type="ARBA" id="ARBA00023163"/>
    </source>
</evidence>
<sequence>MTYSDNYSNARYPHFQDQQHQYPKQSQSYSHHPNYHHHIQQPVPVKVEVNESRNLHSASSYHQQSLAQFCHKPVLPAFRFGESGSTSVSSPSPTTPTSSFSFMSQHPWPSIPSSASSSSSSAFQQQQYATDRLHGYPLPGSLNGHSQSHPQAMTLNEEYDDGEDDGLAELPSAGLGMGMGGYNSAGYGGSDVQESSKVGEKTIRRRSSKACDQCRKSKCKCERSSPNDPCRNCVMLGTPCTFLGPSRKRGPPKGYIDAIEARLHQTEALIGILLSSKDSRAKTLLEDLSEDSLAREIINRVNNTPYGHKGRNKSSEAAASSRSRPSTNDAKEGENSNLQATHPSNEWQESVIARLDTAAAQRNTLIPDEDDVFGEFEVPPTTGDRSAPMDEDASTSDAPATATAAAAAANTSPSVMATVKPALSVLPPTTSPVPGPASSTLLTPLSATAERSDRIGGEQSSTRRQRRRVEVDTMDETTTRSPSATSLSARSRSPVRYALPPPHPALLKSKESATSLRTARTSLSPDLQDAEGDEESFAGVDEEEHEGEDDIALAVGQLSINEDEQVRYHGKASGLHLLGINERSDGRNKGHIWRFPKARVWPPLPSTARSPTKTEEDWISRLPDLPEQEHLLKLYFIYVHPALPIIHKKSFMENYRNVNLREGNSPSVMADSPTVATNSKADSEKHHKRIPTMLLLAMFSIAARYSSTTSADIPPPEEGSMWAAGDSYLEDAKANLDSSYAASRPSTCQALLLMGYREVGIGAMAQAWLYIGMAVRMAQDLGMHKNADKWVNIGKNLFTPEELQERRRIWYGCVMMDKYVSTYIGRPVAIFENDFDTELPSVDEDDELEIWAPDPSPPLVDDDLEPPPHQAPPVTGHVVSCFNEAAKLSILLSMIVQAIYPIRPHIFRLTEYSRLEKYLDKWFLELPEHLRYDPASQKPTTLPPHALTLHMQYWCTVILLHRPFISTDPSQTKSLTSPRHLEAVKMHTHKNYDLCVQAANHITSIVSVYVERHCVRRAPVFLCFYVFTAAIMHIATLKTYPNDPQAGIGLHKCMDVLHRMQNVWPSAWRAYQLLSGAKVPLVARDSMSPSSSERQKRPAEHALELDYPEEQRVTDQSPQPSVVDDRRVSIDSLRPQSSGSEHLYRARPSQQQQTQPQIQPSPQPQTQHQPQPRLPQPQAPHPQTHHQHQSQHGQGYPSRASSSHAQSNFALGLDLPTAASPTFFQPFNDRWASESPLSNYPSTLTTSVLPQQYSTGLIDERVQRGHERQPQRFPQYWSDYSSLGQMEAPYGVPMVGPDMVPPAHQATRSSQHTQQPPYPQDQYSVFNNLSQGGQ</sequence>
<dbReference type="PANTHER" id="PTHR31313">
    <property type="entry name" value="TY1 ENHANCER ACTIVATOR"/>
    <property type="match status" value="1"/>
</dbReference>
<dbReference type="Proteomes" id="UP001497453">
    <property type="component" value="Chromosome 5"/>
</dbReference>
<dbReference type="Pfam" id="PF00172">
    <property type="entry name" value="Zn_clus"/>
    <property type="match status" value="1"/>
</dbReference>
<organism evidence="10 11">
    <name type="scientific">Somion occarium</name>
    <dbReference type="NCBI Taxonomy" id="3059160"/>
    <lineage>
        <taxon>Eukaryota</taxon>
        <taxon>Fungi</taxon>
        <taxon>Dikarya</taxon>
        <taxon>Basidiomycota</taxon>
        <taxon>Agaricomycotina</taxon>
        <taxon>Agaricomycetes</taxon>
        <taxon>Polyporales</taxon>
        <taxon>Cerrenaceae</taxon>
        <taxon>Somion</taxon>
    </lineage>
</organism>
<feature type="region of interest" description="Disordered" evidence="8">
    <location>
        <begin position="364"/>
        <end position="413"/>
    </location>
</feature>
<feature type="compositionally biased region" description="Polar residues" evidence="8">
    <location>
        <begin position="16"/>
        <end position="31"/>
    </location>
</feature>
<feature type="region of interest" description="Disordered" evidence="8">
    <location>
        <begin position="1288"/>
        <end position="1334"/>
    </location>
</feature>
<feature type="domain" description="Zn(2)-C6 fungal-type" evidence="9">
    <location>
        <begin position="210"/>
        <end position="242"/>
    </location>
</feature>
<dbReference type="Pfam" id="PF04082">
    <property type="entry name" value="Fungal_trans"/>
    <property type="match status" value="1"/>
</dbReference>
<keyword evidence="2" id="KW-0479">Metal-binding</keyword>
<evidence type="ECO:0000256" key="4">
    <source>
        <dbReference type="ARBA" id="ARBA00023015"/>
    </source>
</evidence>
<dbReference type="CDD" id="cd12148">
    <property type="entry name" value="fungal_TF_MHR"/>
    <property type="match status" value="1"/>
</dbReference>
<feature type="compositionally biased region" description="Low complexity" evidence="8">
    <location>
        <begin position="1146"/>
        <end position="1171"/>
    </location>
</feature>
<feature type="compositionally biased region" description="Polar residues" evidence="8">
    <location>
        <begin position="1306"/>
        <end position="1334"/>
    </location>
</feature>
<feature type="compositionally biased region" description="Low complexity" evidence="8">
    <location>
        <begin position="395"/>
        <end position="413"/>
    </location>
</feature>
<dbReference type="PANTHER" id="PTHR31313:SF78">
    <property type="entry name" value="TRANSCRIPTION FACTOR DOMAIN-CONTAINING PROTEIN"/>
    <property type="match status" value="1"/>
</dbReference>
<dbReference type="SUPFAM" id="SSF57701">
    <property type="entry name" value="Zn2/Cys6 DNA-binding domain"/>
    <property type="match status" value="1"/>
</dbReference>
<dbReference type="Gene3D" id="4.10.240.10">
    <property type="entry name" value="Zn(2)-C6 fungal-type DNA-binding domain"/>
    <property type="match status" value="1"/>
</dbReference>
<keyword evidence="3" id="KW-0862">Zinc</keyword>
<dbReference type="InterPro" id="IPR036864">
    <property type="entry name" value="Zn2-C6_fun-type_DNA-bd_sf"/>
</dbReference>
<feature type="region of interest" description="Disordered" evidence="8">
    <location>
        <begin position="1085"/>
        <end position="1205"/>
    </location>
</feature>
<dbReference type="PROSITE" id="PS00463">
    <property type="entry name" value="ZN2_CY6_FUNGAL_1"/>
    <property type="match status" value="1"/>
</dbReference>
<evidence type="ECO:0000313" key="10">
    <source>
        <dbReference type="EMBL" id="CAL1709505.1"/>
    </source>
</evidence>
<feature type="compositionally biased region" description="Low complexity" evidence="8">
    <location>
        <begin position="83"/>
        <end position="104"/>
    </location>
</feature>
<keyword evidence="7" id="KW-0539">Nucleus</keyword>
<feature type="region of interest" description="Disordered" evidence="8">
    <location>
        <begin position="82"/>
        <end position="127"/>
    </location>
</feature>
<keyword evidence="4" id="KW-0805">Transcription regulation</keyword>
<dbReference type="EMBL" id="OZ037948">
    <property type="protein sequence ID" value="CAL1709505.1"/>
    <property type="molecule type" value="Genomic_DNA"/>
</dbReference>
<evidence type="ECO:0000256" key="8">
    <source>
        <dbReference type="SAM" id="MobiDB-lite"/>
    </source>
</evidence>
<keyword evidence="6" id="KW-0804">Transcription</keyword>
<feature type="compositionally biased region" description="Basic and acidic residues" evidence="8">
    <location>
        <begin position="1093"/>
        <end position="1113"/>
    </location>
</feature>
<dbReference type="SMART" id="SM00906">
    <property type="entry name" value="Fungal_trans"/>
    <property type="match status" value="1"/>
</dbReference>
<comment type="subcellular location">
    <subcellularLocation>
        <location evidence="1">Nucleus</location>
    </subcellularLocation>
</comment>
<dbReference type="PROSITE" id="PS50048">
    <property type="entry name" value="ZN2_CY6_FUNGAL_2"/>
    <property type="match status" value="1"/>
</dbReference>
<name>A0ABP1DNX4_9APHY</name>
<dbReference type="CDD" id="cd00067">
    <property type="entry name" value="GAL4"/>
    <property type="match status" value="1"/>
</dbReference>
<feature type="compositionally biased region" description="Low complexity" evidence="8">
    <location>
        <begin position="315"/>
        <end position="326"/>
    </location>
</feature>
<feature type="region of interest" description="Disordered" evidence="8">
    <location>
        <begin position="1"/>
        <end position="36"/>
    </location>
</feature>
<feature type="compositionally biased region" description="Polar residues" evidence="8">
    <location>
        <begin position="479"/>
        <end position="491"/>
    </location>
</feature>
<feature type="region of interest" description="Disordered" evidence="8">
    <location>
        <begin position="303"/>
        <end position="346"/>
    </location>
</feature>
<dbReference type="SMART" id="SM00066">
    <property type="entry name" value="GAL4"/>
    <property type="match status" value="1"/>
</dbReference>
<feature type="compositionally biased region" description="Acidic residues" evidence="8">
    <location>
        <begin position="528"/>
        <end position="547"/>
    </location>
</feature>
<feature type="compositionally biased region" description="Low complexity" evidence="8">
    <location>
        <begin position="113"/>
        <end position="122"/>
    </location>
</feature>
<keyword evidence="11" id="KW-1185">Reference proteome</keyword>
<evidence type="ECO:0000259" key="9">
    <source>
        <dbReference type="PROSITE" id="PS50048"/>
    </source>
</evidence>
<keyword evidence="5" id="KW-0238">DNA-binding</keyword>
<evidence type="ECO:0000256" key="5">
    <source>
        <dbReference type="ARBA" id="ARBA00023125"/>
    </source>
</evidence>
<feature type="region of interest" description="Disordered" evidence="8">
    <location>
        <begin position="664"/>
        <end position="683"/>
    </location>
</feature>
<feature type="compositionally biased region" description="Low complexity" evidence="8">
    <location>
        <begin position="1289"/>
        <end position="1302"/>
    </location>
</feature>
<proteinExistence type="predicted"/>
<feature type="compositionally biased region" description="Polar residues" evidence="8">
    <location>
        <begin position="437"/>
        <end position="446"/>
    </location>
</feature>
<evidence type="ECO:0000313" key="11">
    <source>
        <dbReference type="Proteomes" id="UP001497453"/>
    </source>
</evidence>
<dbReference type="InterPro" id="IPR007219">
    <property type="entry name" value="XnlR_reg_dom"/>
</dbReference>
<feature type="compositionally biased region" description="Polar residues" evidence="8">
    <location>
        <begin position="335"/>
        <end position="346"/>
    </location>
</feature>
<evidence type="ECO:0000256" key="7">
    <source>
        <dbReference type="ARBA" id="ARBA00023242"/>
    </source>
</evidence>
<feature type="region of interest" description="Disordered" evidence="8">
    <location>
        <begin position="427"/>
        <end position="547"/>
    </location>
</feature>
<evidence type="ECO:0000256" key="1">
    <source>
        <dbReference type="ARBA" id="ARBA00004123"/>
    </source>
</evidence>
<reference evidence="11" key="1">
    <citation type="submission" date="2024-04" db="EMBL/GenBank/DDBJ databases">
        <authorList>
            <person name="Shaw F."/>
            <person name="Minotto A."/>
        </authorList>
    </citation>
    <scope>NUCLEOTIDE SEQUENCE [LARGE SCALE GENOMIC DNA]</scope>
</reference>
<evidence type="ECO:0000256" key="3">
    <source>
        <dbReference type="ARBA" id="ARBA00022833"/>
    </source>
</evidence>
<gene>
    <name evidence="10" type="ORF">GFSPODELE1_LOCUS7384</name>
</gene>
<evidence type="ECO:0000256" key="2">
    <source>
        <dbReference type="ARBA" id="ARBA00022723"/>
    </source>
</evidence>
<protein>
    <recommendedName>
        <fullName evidence="9">Zn(2)-C6 fungal-type domain-containing protein</fullName>
    </recommendedName>
</protein>